<proteinExistence type="predicted"/>
<dbReference type="EMBL" id="JBIMZQ010000001">
    <property type="protein sequence ID" value="KAL3674195.1"/>
    <property type="molecule type" value="Genomic_DNA"/>
</dbReference>
<dbReference type="AlphaFoldDB" id="A0ABD3G852"/>
<evidence type="ECO:0000313" key="2">
    <source>
        <dbReference type="Proteomes" id="UP001632037"/>
    </source>
</evidence>
<protein>
    <recommendedName>
        <fullName evidence="3">TFIIB-type domain-containing protein</fullName>
    </recommendedName>
</protein>
<dbReference type="Proteomes" id="UP001632037">
    <property type="component" value="Unassembled WGS sequence"/>
</dbReference>
<comment type="caution">
    <text evidence="1">The sequence shown here is derived from an EMBL/GenBank/DDBJ whole genome shotgun (WGS) entry which is preliminary data.</text>
</comment>
<accession>A0ABD3G852</accession>
<keyword evidence="2" id="KW-1185">Reference proteome</keyword>
<sequence length="162" mass="18106">MAFFEPIADLKACFETYVAGKSLDSIEDDLAIAYDRCPACDTPMSVKSNNQYICLECGMLQEHIEVTDMSTIISDMNYNGISSGLRCVGSNAHRYQTILRSQSGYDASPEIHIRNILFTYNHRIGKAGAIPKNILLNICEQYKHARMEGSIYRGTILRAILA</sequence>
<evidence type="ECO:0008006" key="3">
    <source>
        <dbReference type="Google" id="ProtNLM"/>
    </source>
</evidence>
<organism evidence="1 2">
    <name type="scientific">Phytophthora oleae</name>
    <dbReference type="NCBI Taxonomy" id="2107226"/>
    <lineage>
        <taxon>Eukaryota</taxon>
        <taxon>Sar</taxon>
        <taxon>Stramenopiles</taxon>
        <taxon>Oomycota</taxon>
        <taxon>Peronosporomycetes</taxon>
        <taxon>Peronosporales</taxon>
        <taxon>Peronosporaceae</taxon>
        <taxon>Phytophthora</taxon>
    </lineage>
</organism>
<name>A0ABD3G852_9STRA</name>
<reference evidence="1 2" key="1">
    <citation type="submission" date="2024-09" db="EMBL/GenBank/DDBJ databases">
        <title>Genome sequencing and assembly of Phytophthora oleae, isolate VK10A, causative agent of rot of olive drupes.</title>
        <authorList>
            <person name="Conti Taguali S."/>
            <person name="Riolo M."/>
            <person name="La Spada F."/>
            <person name="Cacciola S.O."/>
            <person name="Dionisio G."/>
        </authorList>
    </citation>
    <scope>NUCLEOTIDE SEQUENCE [LARGE SCALE GENOMIC DNA]</scope>
    <source>
        <strain evidence="1 2">VK10A</strain>
    </source>
</reference>
<evidence type="ECO:0000313" key="1">
    <source>
        <dbReference type="EMBL" id="KAL3674195.1"/>
    </source>
</evidence>
<gene>
    <name evidence="1" type="ORF">V7S43_000155</name>
</gene>